<gene>
    <name evidence="8" type="ORF">AB1Y20_001856</name>
</gene>
<feature type="chain" id="PRO_5044258480" description="Ferric oxidoreductase domain-containing protein" evidence="7">
    <location>
        <begin position="16"/>
        <end position="301"/>
    </location>
</feature>
<evidence type="ECO:0000256" key="7">
    <source>
        <dbReference type="SAM" id="SignalP"/>
    </source>
</evidence>
<evidence type="ECO:0000313" key="9">
    <source>
        <dbReference type="Proteomes" id="UP001515480"/>
    </source>
</evidence>
<evidence type="ECO:0000256" key="4">
    <source>
        <dbReference type="ARBA" id="ARBA00022989"/>
    </source>
</evidence>
<dbReference type="Proteomes" id="UP001515480">
    <property type="component" value="Unassembled WGS sequence"/>
</dbReference>
<dbReference type="EMBL" id="JBGBPQ010000011">
    <property type="protein sequence ID" value="KAL1515221.1"/>
    <property type="molecule type" value="Genomic_DNA"/>
</dbReference>
<proteinExistence type="inferred from homology"/>
<name>A0AB34J9I3_PRYPA</name>
<evidence type="ECO:0000256" key="5">
    <source>
        <dbReference type="ARBA" id="ARBA00023136"/>
    </source>
</evidence>
<evidence type="ECO:0000256" key="6">
    <source>
        <dbReference type="RuleBase" id="RU363053"/>
    </source>
</evidence>
<evidence type="ECO:0000256" key="1">
    <source>
        <dbReference type="ARBA" id="ARBA00004141"/>
    </source>
</evidence>
<dbReference type="Pfam" id="PF04117">
    <property type="entry name" value="Mpv17_PMP22"/>
    <property type="match status" value="1"/>
</dbReference>
<evidence type="ECO:0008006" key="10">
    <source>
        <dbReference type="Google" id="ProtNLM"/>
    </source>
</evidence>
<evidence type="ECO:0000256" key="3">
    <source>
        <dbReference type="ARBA" id="ARBA00022692"/>
    </source>
</evidence>
<protein>
    <recommendedName>
        <fullName evidence="10">Ferric oxidoreductase domain-containing protein</fullName>
    </recommendedName>
</protein>
<accession>A0AB34J9I3</accession>
<keyword evidence="4" id="KW-1133">Transmembrane helix</keyword>
<keyword evidence="7" id="KW-0732">Signal</keyword>
<sequence length="301" mass="32033">MHLPVLLLVPALGLSRPPIPRAAVTMSTPRPQDEKVALLSFAAVAYIGAASSEKFPLPTSPVQLRDCHSVVSTTDIVDASRAPSPTASDLLLADAACWTSSDSGKAIGTSQISSSAHEGSGVLVKYDKALHEHALPTKALTTSAVFGLASVSSQLLSRRLPSDRLDLAAVGQMAAFGALLDTPLQHTWHNALEAFLPGRSPNMVGEKILLDQVLMAPLQLCVFLTAIAILSGKPAAAGVAKIRHELFSVFRVHTAFWTVAHCITFALVPLEYRVGWCTCANLVYVTILALLTQQEEGRSRK</sequence>
<evidence type="ECO:0000256" key="2">
    <source>
        <dbReference type="ARBA" id="ARBA00006824"/>
    </source>
</evidence>
<comment type="similarity">
    <text evidence="2 6">Belongs to the peroxisomal membrane protein PXMP2/4 family.</text>
</comment>
<dbReference type="GO" id="GO:0005737">
    <property type="term" value="C:cytoplasm"/>
    <property type="evidence" value="ECO:0007669"/>
    <property type="project" value="TreeGrafter"/>
</dbReference>
<dbReference type="PANTHER" id="PTHR11266:SF17">
    <property type="entry name" value="PROTEIN MPV17"/>
    <property type="match status" value="1"/>
</dbReference>
<dbReference type="GO" id="GO:0016020">
    <property type="term" value="C:membrane"/>
    <property type="evidence" value="ECO:0007669"/>
    <property type="project" value="UniProtKB-SubCell"/>
</dbReference>
<keyword evidence="3" id="KW-0812">Transmembrane</keyword>
<comment type="subcellular location">
    <subcellularLocation>
        <location evidence="1">Membrane</location>
        <topology evidence="1">Multi-pass membrane protein</topology>
    </subcellularLocation>
</comment>
<dbReference type="InterPro" id="IPR007248">
    <property type="entry name" value="Mpv17_PMP22"/>
</dbReference>
<reference evidence="8 9" key="1">
    <citation type="journal article" date="2024" name="Science">
        <title>Giant polyketide synthase enzymes in the biosynthesis of giant marine polyether toxins.</title>
        <authorList>
            <person name="Fallon T.R."/>
            <person name="Shende V.V."/>
            <person name="Wierzbicki I.H."/>
            <person name="Pendleton A.L."/>
            <person name="Watervoot N.F."/>
            <person name="Auber R.P."/>
            <person name="Gonzalez D.J."/>
            <person name="Wisecaver J.H."/>
            <person name="Moore B.S."/>
        </authorList>
    </citation>
    <scope>NUCLEOTIDE SEQUENCE [LARGE SCALE GENOMIC DNA]</scope>
    <source>
        <strain evidence="8 9">12B1</strain>
    </source>
</reference>
<organism evidence="8 9">
    <name type="scientific">Prymnesium parvum</name>
    <name type="common">Toxic golden alga</name>
    <dbReference type="NCBI Taxonomy" id="97485"/>
    <lineage>
        <taxon>Eukaryota</taxon>
        <taxon>Haptista</taxon>
        <taxon>Haptophyta</taxon>
        <taxon>Prymnesiophyceae</taxon>
        <taxon>Prymnesiales</taxon>
        <taxon>Prymnesiaceae</taxon>
        <taxon>Prymnesium</taxon>
    </lineage>
</organism>
<dbReference type="AlphaFoldDB" id="A0AB34J9I3"/>
<dbReference type="PANTHER" id="PTHR11266">
    <property type="entry name" value="PEROXISOMAL MEMBRANE PROTEIN 2, PXMP2 MPV17"/>
    <property type="match status" value="1"/>
</dbReference>
<keyword evidence="9" id="KW-1185">Reference proteome</keyword>
<feature type="signal peptide" evidence="7">
    <location>
        <begin position="1"/>
        <end position="15"/>
    </location>
</feature>
<keyword evidence="5" id="KW-0472">Membrane</keyword>
<comment type="caution">
    <text evidence="8">The sequence shown here is derived from an EMBL/GenBank/DDBJ whole genome shotgun (WGS) entry which is preliminary data.</text>
</comment>
<evidence type="ECO:0000313" key="8">
    <source>
        <dbReference type="EMBL" id="KAL1515221.1"/>
    </source>
</evidence>